<evidence type="ECO:0000256" key="2">
    <source>
        <dbReference type="SAM" id="SignalP"/>
    </source>
</evidence>
<proteinExistence type="predicted"/>
<feature type="chain" id="PRO_5008270049" evidence="2">
    <location>
        <begin position="20"/>
        <end position="464"/>
    </location>
</feature>
<dbReference type="EMBL" id="KQ977634">
    <property type="protein sequence ID" value="KYN01169.1"/>
    <property type="molecule type" value="Genomic_DNA"/>
</dbReference>
<keyword evidence="2" id="KW-0732">Signal</keyword>
<dbReference type="Proteomes" id="UP000078542">
    <property type="component" value="Unassembled WGS sequence"/>
</dbReference>
<name>A0A195CM63_9HYME</name>
<evidence type="ECO:0000256" key="1">
    <source>
        <dbReference type="SAM" id="MobiDB-lite"/>
    </source>
</evidence>
<organism evidence="3 4">
    <name type="scientific">Cyphomyrmex costatus</name>
    <dbReference type="NCBI Taxonomy" id="456900"/>
    <lineage>
        <taxon>Eukaryota</taxon>
        <taxon>Metazoa</taxon>
        <taxon>Ecdysozoa</taxon>
        <taxon>Arthropoda</taxon>
        <taxon>Hexapoda</taxon>
        <taxon>Insecta</taxon>
        <taxon>Pterygota</taxon>
        <taxon>Neoptera</taxon>
        <taxon>Endopterygota</taxon>
        <taxon>Hymenoptera</taxon>
        <taxon>Apocrita</taxon>
        <taxon>Aculeata</taxon>
        <taxon>Formicoidea</taxon>
        <taxon>Formicidae</taxon>
        <taxon>Myrmicinae</taxon>
        <taxon>Cyphomyrmex</taxon>
    </lineage>
</organism>
<protein>
    <submittedName>
        <fullName evidence="3">Uncharacterized protein</fullName>
    </submittedName>
</protein>
<gene>
    <name evidence="3" type="ORF">ALC62_08011</name>
</gene>
<dbReference type="PROSITE" id="PS51257">
    <property type="entry name" value="PROKAR_LIPOPROTEIN"/>
    <property type="match status" value="1"/>
</dbReference>
<keyword evidence="4" id="KW-1185">Reference proteome</keyword>
<reference evidence="3 4" key="1">
    <citation type="submission" date="2016-03" db="EMBL/GenBank/DDBJ databases">
        <title>Cyphomyrmex costatus WGS genome.</title>
        <authorList>
            <person name="Nygaard S."/>
            <person name="Hu H."/>
            <person name="Boomsma J."/>
            <person name="Zhang G."/>
        </authorList>
    </citation>
    <scope>NUCLEOTIDE SEQUENCE [LARGE SCALE GENOMIC DNA]</scope>
    <source>
        <strain evidence="3">MS0001</strain>
        <tissue evidence="3">Whole body</tissue>
    </source>
</reference>
<sequence>MYLKSCCALFLLALVACQAAPSSQATEKSINEAETMLTKSNIELEGTGAEKDRAKKSATTFCVEVRSGKTEKVPCKEIRPQGIVQQETSKPVVIVQPISIPAPVPVPAPAPTIIEYPKQPIVIQQQQRPIQPHLIPPPVPTCVPIKSPPTPAISVPCDKPIVQPTQPQIHTIHVIHPTQQPPIHEVKPCKPIFKPQQSIVQVPTVCKKCNKQIPVPKFPSDDAFAYPIFSPFEQRTDCEVGPYECNCRPENRIVEITPYKIKDPRMANPDGATIDSLDTVSFNSIPHRSSMISTEYDPSTSNIMLDQSMILDSKGVRKAEERTHHKHYLPVNLNVQFPIAYGTDNTPYQPQNYPSYPSYPSPNSYIYPSSYGSYETYGTSYPINYDSLASSNNVPAVTVNAGGPFYNPRESQHSDSSSRPNNEAQPRAFSTDIQSNHEQKEITQTNKGSVIKEVIPEPNVVTIK</sequence>
<feature type="region of interest" description="Disordered" evidence="1">
    <location>
        <begin position="400"/>
        <end position="449"/>
    </location>
</feature>
<dbReference type="STRING" id="456900.A0A195CM63"/>
<evidence type="ECO:0000313" key="3">
    <source>
        <dbReference type="EMBL" id="KYN01169.1"/>
    </source>
</evidence>
<evidence type="ECO:0000313" key="4">
    <source>
        <dbReference type="Proteomes" id="UP000078542"/>
    </source>
</evidence>
<feature type="compositionally biased region" description="Polar residues" evidence="1">
    <location>
        <begin position="414"/>
        <end position="424"/>
    </location>
</feature>
<feature type="signal peptide" evidence="2">
    <location>
        <begin position="1"/>
        <end position="19"/>
    </location>
</feature>
<dbReference type="AlphaFoldDB" id="A0A195CM63"/>
<accession>A0A195CM63</accession>